<evidence type="ECO:0000256" key="1">
    <source>
        <dbReference type="ARBA" id="ARBA00004651"/>
    </source>
</evidence>
<keyword evidence="4 5" id="KW-0472">Membrane</keyword>
<evidence type="ECO:0000256" key="5">
    <source>
        <dbReference type="SAM" id="Phobius"/>
    </source>
</evidence>
<comment type="caution">
    <text evidence="7">The sequence shown here is derived from an EMBL/GenBank/DDBJ whole genome shotgun (WGS) entry which is preliminary data.</text>
</comment>
<dbReference type="Proteomes" id="UP001500729">
    <property type="component" value="Unassembled WGS sequence"/>
</dbReference>
<protein>
    <recommendedName>
        <fullName evidence="6">Major facilitator superfamily (MFS) profile domain-containing protein</fullName>
    </recommendedName>
</protein>
<keyword evidence="8" id="KW-1185">Reference proteome</keyword>
<dbReference type="PROSITE" id="PS50850">
    <property type="entry name" value="MFS"/>
    <property type="match status" value="1"/>
</dbReference>
<proteinExistence type="predicted"/>
<dbReference type="Gene3D" id="1.20.1250.20">
    <property type="entry name" value="MFS general substrate transporter like domains"/>
    <property type="match status" value="1"/>
</dbReference>
<dbReference type="InterPro" id="IPR020846">
    <property type="entry name" value="MFS_dom"/>
</dbReference>
<evidence type="ECO:0000256" key="3">
    <source>
        <dbReference type="ARBA" id="ARBA00022989"/>
    </source>
</evidence>
<dbReference type="InterPro" id="IPR036259">
    <property type="entry name" value="MFS_trans_sf"/>
</dbReference>
<organism evidence="7 8">
    <name type="scientific">Saccharopolyspora erythraea</name>
    <name type="common">Streptomyces erythraeus</name>
    <dbReference type="NCBI Taxonomy" id="1836"/>
    <lineage>
        <taxon>Bacteria</taxon>
        <taxon>Bacillati</taxon>
        <taxon>Actinomycetota</taxon>
        <taxon>Actinomycetes</taxon>
        <taxon>Pseudonocardiales</taxon>
        <taxon>Pseudonocardiaceae</taxon>
        <taxon>Saccharopolyspora</taxon>
    </lineage>
</organism>
<feature type="transmembrane region" description="Helical" evidence="5">
    <location>
        <begin position="42"/>
        <end position="67"/>
    </location>
</feature>
<comment type="subcellular location">
    <subcellularLocation>
        <location evidence="1">Cell membrane</location>
        <topology evidence="1">Multi-pass membrane protein</topology>
    </subcellularLocation>
</comment>
<evidence type="ECO:0000256" key="4">
    <source>
        <dbReference type="ARBA" id="ARBA00023136"/>
    </source>
</evidence>
<name>A0ABP3NY31_SACER</name>
<keyword evidence="2 5" id="KW-0812">Transmembrane</keyword>
<evidence type="ECO:0000313" key="7">
    <source>
        <dbReference type="EMBL" id="GAA0555219.1"/>
    </source>
</evidence>
<dbReference type="SUPFAM" id="SSF103473">
    <property type="entry name" value="MFS general substrate transporter"/>
    <property type="match status" value="1"/>
</dbReference>
<dbReference type="InterPro" id="IPR011701">
    <property type="entry name" value="MFS"/>
</dbReference>
<reference evidence="8" key="1">
    <citation type="journal article" date="2019" name="Int. J. Syst. Evol. Microbiol.">
        <title>The Global Catalogue of Microorganisms (GCM) 10K type strain sequencing project: providing services to taxonomists for standard genome sequencing and annotation.</title>
        <authorList>
            <consortium name="The Broad Institute Genomics Platform"/>
            <consortium name="The Broad Institute Genome Sequencing Center for Infectious Disease"/>
            <person name="Wu L."/>
            <person name="Ma J."/>
        </authorList>
    </citation>
    <scope>NUCLEOTIDE SEQUENCE [LARGE SCALE GENOMIC DNA]</scope>
    <source>
        <strain evidence="8">JCM 10303</strain>
    </source>
</reference>
<evidence type="ECO:0000313" key="8">
    <source>
        <dbReference type="Proteomes" id="UP001500729"/>
    </source>
</evidence>
<feature type="domain" description="Major facilitator superfamily (MFS) profile" evidence="6">
    <location>
        <begin position="1"/>
        <end position="141"/>
    </location>
</feature>
<feature type="transmembrane region" description="Helical" evidence="5">
    <location>
        <begin position="79"/>
        <end position="102"/>
    </location>
</feature>
<dbReference type="EMBL" id="BAAAGS010000066">
    <property type="protein sequence ID" value="GAA0555219.1"/>
    <property type="molecule type" value="Genomic_DNA"/>
</dbReference>
<feature type="transmembrane region" description="Helical" evidence="5">
    <location>
        <begin position="12"/>
        <end position="36"/>
    </location>
</feature>
<keyword evidence="3 5" id="KW-1133">Transmembrane helix</keyword>
<dbReference type="Pfam" id="PF07690">
    <property type="entry name" value="MFS_1"/>
    <property type="match status" value="1"/>
</dbReference>
<gene>
    <name evidence="7" type="ORF">GCM10009533_61360</name>
</gene>
<evidence type="ECO:0000256" key="2">
    <source>
        <dbReference type="ARBA" id="ARBA00022692"/>
    </source>
</evidence>
<accession>A0ABP3NY31</accession>
<sequence length="141" mass="14951">MFVGAVGDRIGWRRIVTIFGTFGCAVATLILYYVPLAVGNDFAVAVACAMLWGFMLAGYTPLPPLLLAMGKEEERGSAFAIYCLAAGLATFVGPALVAVFQSGFGTKGVVWSLTALHLASIPMGLSLRSDKDPEFRRKADA</sequence>
<dbReference type="RefSeq" id="WP_009947227.1">
    <property type="nucleotide sequence ID" value="NZ_BAAAGS010000066.1"/>
</dbReference>
<evidence type="ECO:0000259" key="6">
    <source>
        <dbReference type="PROSITE" id="PS50850"/>
    </source>
</evidence>